<accession>A0A164SXA8</accession>
<proteinExistence type="predicted"/>
<dbReference type="OrthoDB" id="7699677at2759"/>
<comment type="caution">
    <text evidence="1">The sequence shown here is derived from an EMBL/GenBank/DDBJ whole genome shotgun (WGS) entry which is preliminary data.</text>
</comment>
<evidence type="ECO:0000313" key="2">
    <source>
        <dbReference type="Proteomes" id="UP000076858"/>
    </source>
</evidence>
<dbReference type="Proteomes" id="UP000076858">
    <property type="component" value="Unassembled WGS sequence"/>
</dbReference>
<dbReference type="EMBL" id="LRGB01001919">
    <property type="protein sequence ID" value="KZS10035.1"/>
    <property type="molecule type" value="Genomic_DNA"/>
</dbReference>
<gene>
    <name evidence="1" type="ORF">APZ42_025594</name>
</gene>
<dbReference type="AlphaFoldDB" id="A0A164SXA8"/>
<evidence type="ECO:0000313" key="1">
    <source>
        <dbReference type="EMBL" id="KZS10035.1"/>
    </source>
</evidence>
<organism evidence="1 2">
    <name type="scientific">Daphnia magna</name>
    <dbReference type="NCBI Taxonomy" id="35525"/>
    <lineage>
        <taxon>Eukaryota</taxon>
        <taxon>Metazoa</taxon>
        <taxon>Ecdysozoa</taxon>
        <taxon>Arthropoda</taxon>
        <taxon>Crustacea</taxon>
        <taxon>Branchiopoda</taxon>
        <taxon>Diplostraca</taxon>
        <taxon>Cladocera</taxon>
        <taxon>Anomopoda</taxon>
        <taxon>Daphniidae</taxon>
        <taxon>Daphnia</taxon>
    </lineage>
</organism>
<name>A0A164SXA8_9CRUS</name>
<sequence length="210" mass="23764">MECKFMGRQLAVAMDQKIDMNAVLSYPLTPIPLCLSHLDGSIYSTPKATMLNCLEKRNVSSNHFKVDVKIIDGFFLLHLFHDLPAKFCKTCSHIFGMNCKRVDLIFDHIVAMSRGERGHSGHVKNRTVAVTQNKVLSCMTPLSPIKHIERDRRSDGDREGSLTISGLNQLRPPDFLKALRNDIIIKKEFAKFVDYLFDDGNSCHISVTNQ</sequence>
<keyword evidence="2" id="KW-1185">Reference proteome</keyword>
<protein>
    <submittedName>
        <fullName evidence="1">Uncharacterized protein</fullName>
    </submittedName>
</protein>
<reference evidence="1 2" key="1">
    <citation type="submission" date="2016-03" db="EMBL/GenBank/DDBJ databases">
        <title>EvidentialGene: Evidence-directed Construction of Genes on Genomes.</title>
        <authorList>
            <person name="Gilbert D.G."/>
            <person name="Choi J.-H."/>
            <person name="Mockaitis K."/>
            <person name="Colbourne J."/>
            <person name="Pfrender M."/>
        </authorList>
    </citation>
    <scope>NUCLEOTIDE SEQUENCE [LARGE SCALE GENOMIC DNA]</scope>
    <source>
        <strain evidence="1 2">Xinb3</strain>
        <tissue evidence="1">Complete organism</tissue>
    </source>
</reference>